<evidence type="ECO:0000259" key="2">
    <source>
        <dbReference type="Pfam" id="PF14028"/>
    </source>
</evidence>
<dbReference type="EMBL" id="JBHTMP010000001">
    <property type="protein sequence ID" value="MFD1319550.1"/>
    <property type="molecule type" value="Genomic_DNA"/>
</dbReference>
<proteinExistence type="predicted"/>
<comment type="caution">
    <text evidence="3">The sequence shown here is derived from an EMBL/GenBank/DDBJ whole genome shotgun (WGS) entry which is preliminary data.</text>
</comment>
<protein>
    <submittedName>
        <fullName evidence="3">Thiopeptide-type bacteriocin biosynthesis protein</fullName>
    </submittedName>
</protein>
<evidence type="ECO:0000313" key="4">
    <source>
        <dbReference type="Proteomes" id="UP001597260"/>
    </source>
</evidence>
<dbReference type="Pfam" id="PF14028">
    <property type="entry name" value="Lant_dehydr_C"/>
    <property type="match status" value="1"/>
</dbReference>
<dbReference type="Proteomes" id="UP001597260">
    <property type="component" value="Unassembled WGS sequence"/>
</dbReference>
<accession>A0ABW3Y834</accession>
<evidence type="ECO:0000256" key="1">
    <source>
        <dbReference type="SAM" id="MobiDB-lite"/>
    </source>
</evidence>
<organism evidence="3 4">
    <name type="scientific">Micromonospora sonneratiae</name>
    <dbReference type="NCBI Taxonomy" id="1184706"/>
    <lineage>
        <taxon>Bacteria</taxon>
        <taxon>Bacillati</taxon>
        <taxon>Actinomycetota</taxon>
        <taxon>Actinomycetes</taxon>
        <taxon>Micromonosporales</taxon>
        <taxon>Micromonosporaceae</taxon>
        <taxon>Micromonospora</taxon>
    </lineage>
</organism>
<reference evidence="4" key="1">
    <citation type="journal article" date="2019" name="Int. J. Syst. Evol. Microbiol.">
        <title>The Global Catalogue of Microorganisms (GCM) 10K type strain sequencing project: providing services to taxonomists for standard genome sequencing and annotation.</title>
        <authorList>
            <consortium name="The Broad Institute Genomics Platform"/>
            <consortium name="The Broad Institute Genome Sequencing Center for Infectious Disease"/>
            <person name="Wu L."/>
            <person name="Ma J."/>
        </authorList>
    </citation>
    <scope>NUCLEOTIDE SEQUENCE [LARGE SCALE GENOMIC DNA]</scope>
    <source>
        <strain evidence="4">JCM 31037</strain>
    </source>
</reference>
<gene>
    <name evidence="3" type="ORF">ACFQ4H_00450</name>
</gene>
<feature type="compositionally biased region" description="Low complexity" evidence="1">
    <location>
        <begin position="336"/>
        <end position="354"/>
    </location>
</feature>
<feature type="domain" description="Thiopeptide-type bacteriocin biosynthesis" evidence="2">
    <location>
        <begin position="4"/>
        <end position="333"/>
    </location>
</feature>
<sequence length="374" mass="41865">MTEWIGLHIYYASNANPLLLQCVGPLVARLREAGLIRRWFFIRYWVEGPHVRLRLLPSTGADAETVRSTALEELRAYLKRRPALYDAASADTGDLYHRMFVAEYGEEAWQEKYGDTGAMPFRPNNSVWEERYEPEYDRYGGPAGIELAERNFEASSDLVLRLLATTNTHVRTVLLGTSAQMTATMCYAFLGRDDRVVRFLENYRAFWENTYQEQSDAFHDRFDRSFEQVAELLRQHLSRLGGAAADPDTARLTSIERGWLQHSVEVRDEVVRLADAGQLVFRRGGPDAEPTIVTDHETAFTVLLSSYVHMTNNRLGASILDEIYLSYLMGRALEGAADPEAGPAGPEAGPADPGSRPPEESAARDDEVAAAAVA</sequence>
<feature type="compositionally biased region" description="Basic and acidic residues" evidence="1">
    <location>
        <begin position="357"/>
        <end position="367"/>
    </location>
</feature>
<name>A0ABW3Y834_9ACTN</name>
<evidence type="ECO:0000313" key="3">
    <source>
        <dbReference type="EMBL" id="MFD1319550.1"/>
    </source>
</evidence>
<dbReference type="NCBIfam" id="TIGR03891">
    <property type="entry name" value="thiopep_ocin"/>
    <property type="match status" value="1"/>
</dbReference>
<dbReference type="RefSeq" id="WP_377565501.1">
    <property type="nucleotide sequence ID" value="NZ_JBHTMP010000001.1"/>
</dbReference>
<feature type="region of interest" description="Disordered" evidence="1">
    <location>
        <begin position="336"/>
        <end position="374"/>
    </location>
</feature>
<dbReference type="InterPro" id="IPR023809">
    <property type="entry name" value="Thiopep_bacteriocin_synth_dom"/>
</dbReference>
<keyword evidence="4" id="KW-1185">Reference proteome</keyword>